<dbReference type="GeneID" id="23798532"/>
<dbReference type="KEGG" id="hti:HTIA_0123"/>
<protein>
    <submittedName>
        <fullName evidence="2">Hypothetical membrane protein</fullName>
    </submittedName>
</protein>
<feature type="transmembrane region" description="Helical" evidence="1">
    <location>
        <begin position="6"/>
        <end position="27"/>
    </location>
</feature>
<keyword evidence="1" id="KW-0812">Transmembrane</keyword>
<keyword evidence="1" id="KW-1133">Transmembrane helix</keyword>
<sequence>MVEITLLGGLVGGLIATVVMTVFMMTLGDDSPPPTALFWSKYVGSEGPESYMLQGMILHMFYGVGAGVVLATVLPAIGFGDVALVTALGAGLAYGVVLFIGAAGFWMNVVLALDPEPKDVGLFLFFHLVYGVILGGILGAGVV</sequence>
<name>F7PFR8_9EURY</name>
<evidence type="ECO:0000256" key="1">
    <source>
        <dbReference type="SAM" id="Phobius"/>
    </source>
</evidence>
<dbReference type="RefSeq" id="WP_008523876.1">
    <property type="nucleotide sequence ID" value="NC_021921.1"/>
</dbReference>
<gene>
    <name evidence="2" type="ORF">HTIA_0123</name>
</gene>
<dbReference type="HOGENOM" id="CLU_1860652_0_0_2"/>
<feature type="transmembrane region" description="Helical" evidence="1">
    <location>
        <begin position="120"/>
        <end position="142"/>
    </location>
</feature>
<proteinExistence type="predicted"/>
<feature type="transmembrane region" description="Helical" evidence="1">
    <location>
        <begin position="60"/>
        <end position="80"/>
    </location>
</feature>
<dbReference type="AlphaFoldDB" id="F7PFR8"/>
<dbReference type="OrthoDB" id="199052at2157"/>
<dbReference type="Proteomes" id="UP000015381">
    <property type="component" value="Chromosome I"/>
</dbReference>
<evidence type="ECO:0000313" key="3">
    <source>
        <dbReference type="Proteomes" id="UP000015381"/>
    </source>
</evidence>
<keyword evidence="3" id="KW-1185">Reference proteome</keyword>
<organism evidence="2 3">
    <name type="scientific">Halorhabdus tiamatea SARL4B</name>
    <dbReference type="NCBI Taxonomy" id="1033806"/>
    <lineage>
        <taxon>Archaea</taxon>
        <taxon>Methanobacteriati</taxon>
        <taxon>Methanobacteriota</taxon>
        <taxon>Stenosarchaea group</taxon>
        <taxon>Halobacteria</taxon>
        <taxon>Halobacteriales</taxon>
        <taxon>Haloarculaceae</taxon>
        <taxon>Halorhabdus</taxon>
    </lineage>
</organism>
<keyword evidence="1" id="KW-0472">Membrane</keyword>
<dbReference type="PATRIC" id="fig|1033806.12.peg.120"/>
<dbReference type="EMBL" id="HF571520">
    <property type="protein sequence ID" value="CCQ32274.1"/>
    <property type="molecule type" value="Genomic_DNA"/>
</dbReference>
<evidence type="ECO:0000313" key="2">
    <source>
        <dbReference type="EMBL" id="CCQ32274.1"/>
    </source>
</evidence>
<accession>F7PFR8</accession>
<reference evidence="2 3" key="1">
    <citation type="journal article" date="2014" name="Environ. Microbiol.">
        <title>Halorhabdus tiamatea: proteogenomics and glycosidase activity measurements identify the first cultivated euryarchaeon from a deep-sea anoxic brine lake as potential polysaccharide degrader.</title>
        <authorList>
            <person name="Werner J."/>
            <person name="Ferrer M."/>
            <person name="Michel G."/>
            <person name="Mann A.J."/>
            <person name="Huang S."/>
            <person name="Juarez S."/>
            <person name="Ciordia S."/>
            <person name="Albar J.P."/>
            <person name="Alcaide M."/>
            <person name="La Cono V."/>
            <person name="Yakimov M.M."/>
            <person name="Antunes A."/>
            <person name="Taborda M."/>
            <person name="Da Costa M.S."/>
            <person name="Amann R.I."/>
            <person name="Gloeckner F.O."/>
            <person name="Golyshina O.V."/>
            <person name="Golyshin P.N."/>
            <person name="Teeling H."/>
        </authorList>
    </citation>
    <scope>NUCLEOTIDE SEQUENCE [LARGE SCALE GENOMIC DNA]</scope>
    <source>
        <strain evidence="3">SARL4B</strain>
    </source>
</reference>
<feature type="transmembrane region" description="Helical" evidence="1">
    <location>
        <begin position="92"/>
        <end position="113"/>
    </location>
</feature>